<comment type="caution">
    <text evidence="8">The sequence shown here is derived from an EMBL/GenBank/DDBJ whole genome shotgun (WGS) entry which is preliminary data.</text>
</comment>
<proteinExistence type="inferred from homology"/>
<protein>
    <recommendedName>
        <fullName evidence="4">Tryptophan 2-monooxygenase</fullName>
        <ecNumber evidence="3">1.13.12.3</ecNumber>
    </recommendedName>
</protein>
<dbReference type="InterPro" id="IPR036188">
    <property type="entry name" value="FAD/NAD-bd_sf"/>
</dbReference>
<gene>
    <name evidence="8" type="ORF">HHL27_06180</name>
</gene>
<dbReference type="GO" id="GO:0009063">
    <property type="term" value="P:amino acid catabolic process"/>
    <property type="evidence" value="ECO:0007669"/>
    <property type="project" value="TreeGrafter"/>
</dbReference>
<dbReference type="Proteomes" id="UP000583556">
    <property type="component" value="Unassembled WGS sequence"/>
</dbReference>
<keyword evidence="5" id="KW-0073">Auxin biosynthesis</keyword>
<dbReference type="SUPFAM" id="SSF51905">
    <property type="entry name" value="FAD/NAD(P)-binding domain"/>
    <property type="match status" value="1"/>
</dbReference>
<dbReference type="InterPro" id="IPR002937">
    <property type="entry name" value="Amino_oxidase"/>
</dbReference>
<dbReference type="Gene3D" id="3.50.50.60">
    <property type="entry name" value="FAD/NAD(P)-binding domain"/>
    <property type="match status" value="1"/>
</dbReference>
<dbReference type="Gene3D" id="1.20.1440.240">
    <property type="match status" value="1"/>
</dbReference>
<dbReference type="EMBL" id="JABBGM010000002">
    <property type="protein sequence ID" value="NML93258.1"/>
    <property type="molecule type" value="Genomic_DNA"/>
</dbReference>
<reference evidence="8 9" key="1">
    <citation type="submission" date="2020-04" db="EMBL/GenBank/DDBJ databases">
        <title>Novosphingobium sp. TW-4 isolated from soil.</title>
        <authorList>
            <person name="Dahal R.H."/>
            <person name="Chaudhary D.K."/>
        </authorList>
    </citation>
    <scope>NUCLEOTIDE SEQUENCE [LARGE SCALE GENOMIC DNA]</scope>
    <source>
        <strain evidence="8 9">TW-4</strain>
    </source>
</reference>
<evidence type="ECO:0000259" key="7">
    <source>
        <dbReference type="Pfam" id="PF01593"/>
    </source>
</evidence>
<comment type="similarity">
    <text evidence="2">Belongs to the tryptophan 2-monooxygenase family.</text>
</comment>
<evidence type="ECO:0000256" key="6">
    <source>
        <dbReference type="ARBA" id="ARBA00047321"/>
    </source>
</evidence>
<name>A0A7Y0BMZ2_9SPHN</name>
<evidence type="ECO:0000256" key="1">
    <source>
        <dbReference type="ARBA" id="ARBA00004814"/>
    </source>
</evidence>
<evidence type="ECO:0000256" key="5">
    <source>
        <dbReference type="ARBA" id="ARBA00023070"/>
    </source>
</evidence>
<evidence type="ECO:0000256" key="2">
    <source>
        <dbReference type="ARBA" id="ARBA00005833"/>
    </source>
</evidence>
<feature type="domain" description="Amine oxidase" evidence="7">
    <location>
        <begin position="63"/>
        <end position="518"/>
    </location>
</feature>
<comment type="catalytic activity">
    <reaction evidence="6">
        <text>L-tryptophan + O2 = indole-3-acetamide + CO2 + H2O</text>
        <dbReference type="Rhea" id="RHEA:16165"/>
        <dbReference type="ChEBI" id="CHEBI:15377"/>
        <dbReference type="ChEBI" id="CHEBI:15379"/>
        <dbReference type="ChEBI" id="CHEBI:16031"/>
        <dbReference type="ChEBI" id="CHEBI:16526"/>
        <dbReference type="ChEBI" id="CHEBI:57912"/>
        <dbReference type="EC" id="1.13.12.3"/>
    </reaction>
</comment>
<dbReference type="PROSITE" id="PS51318">
    <property type="entry name" value="TAT"/>
    <property type="match status" value="1"/>
</dbReference>
<evidence type="ECO:0000256" key="4">
    <source>
        <dbReference type="ARBA" id="ARBA00017871"/>
    </source>
</evidence>
<dbReference type="GO" id="GO:0009851">
    <property type="term" value="P:auxin biosynthetic process"/>
    <property type="evidence" value="ECO:0007669"/>
    <property type="project" value="UniProtKB-KW"/>
</dbReference>
<dbReference type="PANTHER" id="PTHR10742:SF342">
    <property type="entry name" value="AMINE OXIDASE"/>
    <property type="match status" value="1"/>
</dbReference>
<dbReference type="SUPFAM" id="SSF54373">
    <property type="entry name" value="FAD-linked reductases, C-terminal domain"/>
    <property type="match status" value="1"/>
</dbReference>
<evidence type="ECO:0000313" key="8">
    <source>
        <dbReference type="EMBL" id="NML93258.1"/>
    </source>
</evidence>
<dbReference type="Gene3D" id="3.90.660.10">
    <property type="match status" value="1"/>
</dbReference>
<accession>A0A7Y0BMZ2</accession>
<evidence type="ECO:0000313" key="9">
    <source>
        <dbReference type="Proteomes" id="UP000583556"/>
    </source>
</evidence>
<dbReference type="AlphaFoldDB" id="A0A7Y0BMZ2"/>
<comment type="pathway">
    <text evidence="1">Plant hormone metabolism; auxin biosynthesis.</text>
</comment>
<dbReference type="Pfam" id="PF01593">
    <property type="entry name" value="Amino_oxidase"/>
    <property type="match status" value="1"/>
</dbReference>
<dbReference type="RefSeq" id="WP_169492500.1">
    <property type="nucleotide sequence ID" value="NZ_JABBGM010000002.1"/>
</dbReference>
<dbReference type="PANTHER" id="PTHR10742">
    <property type="entry name" value="FLAVIN MONOAMINE OXIDASE"/>
    <property type="match status" value="1"/>
</dbReference>
<dbReference type="EC" id="1.13.12.3" evidence="3"/>
<organism evidence="8 9">
    <name type="scientific">Novosphingobium olei</name>
    <dbReference type="NCBI Taxonomy" id="2728851"/>
    <lineage>
        <taxon>Bacteria</taxon>
        <taxon>Pseudomonadati</taxon>
        <taxon>Pseudomonadota</taxon>
        <taxon>Alphaproteobacteria</taxon>
        <taxon>Sphingomonadales</taxon>
        <taxon>Sphingomonadaceae</taxon>
        <taxon>Novosphingobium</taxon>
    </lineage>
</organism>
<sequence>MLEDFTPPTRRQLLTMIGKAGGAAALYQAMTVLGHAKDSQFNGPPKLSGAKPGASVLVLGAGLAGMLAAYELTKAGYKVQILEFQGRAGGRNYTVRGGDTINEIGSKQEVTFAPGNYLNPGPWRIPYHHRTVLHYCKELGVQLEPFLQINHNALIHGKKAFGGKPQPYRDLMVDWKGHVSELLGKSLNAGALDTTVTAEDKARLLEAMRAWGVLDKDMKYTKSDKVGEQRGWERPPGGGVNGAPIPNDPFSLSETLDSGIWNTLGFYAEHVMQTTMFQPKGGMDHIGKGFQAKVGKLIRFNTRVSKIAQDDRGVTASWTDTKTGQTGESHADWMVCTIPAPVLNQIDFQVSPAKKAAIRALPYGNSVKIGLEMKRRFWETDYAIYGGISFTDQAISLISYPSAGCFTDGPAVLLGAYPFGAGAYMLAGMTPEKRIQAALDQGSVFHPAEYKAEFRSGASVAWNRMPWILGCCAAWTEESRAAHYQDLVSMEGRIVLAGEHCSYYGCWQEGALLSSIDAITRLHQRASAA</sequence>
<dbReference type="GO" id="GO:0050361">
    <property type="term" value="F:tryptophan 2-monooxygenase activity"/>
    <property type="evidence" value="ECO:0007669"/>
    <property type="project" value="UniProtKB-EC"/>
</dbReference>
<keyword evidence="9" id="KW-1185">Reference proteome</keyword>
<evidence type="ECO:0000256" key="3">
    <source>
        <dbReference type="ARBA" id="ARBA00012535"/>
    </source>
</evidence>
<dbReference type="GO" id="GO:0001716">
    <property type="term" value="F:L-amino-acid oxidase activity"/>
    <property type="evidence" value="ECO:0007669"/>
    <property type="project" value="TreeGrafter"/>
</dbReference>
<dbReference type="InterPro" id="IPR006311">
    <property type="entry name" value="TAT_signal"/>
</dbReference>
<dbReference type="InterPro" id="IPR050281">
    <property type="entry name" value="Flavin_monoamine_oxidase"/>
</dbReference>